<dbReference type="InterPro" id="IPR001199">
    <property type="entry name" value="Cyt_B5-like_heme/steroid-bd"/>
</dbReference>
<feature type="region of interest" description="Disordered" evidence="2">
    <location>
        <begin position="89"/>
        <end position="122"/>
    </location>
</feature>
<reference evidence="5 6" key="1">
    <citation type="submission" date="2016-09" db="EMBL/GenBank/DDBJ databases">
        <title>Extensive genetic diversity and differential bi-allelic expression allows diatom success in the polar Southern Ocean.</title>
        <authorList>
            <consortium name="DOE Joint Genome Institute"/>
            <person name="Mock T."/>
            <person name="Otillar R.P."/>
            <person name="Strauss J."/>
            <person name="Dupont C."/>
            <person name="Frickenhaus S."/>
            <person name="Maumus F."/>
            <person name="Mcmullan M."/>
            <person name="Sanges R."/>
            <person name="Schmutz J."/>
            <person name="Toseland A."/>
            <person name="Valas R."/>
            <person name="Veluchamy A."/>
            <person name="Ward B.J."/>
            <person name="Allen A."/>
            <person name="Barry K."/>
            <person name="Falciatore A."/>
            <person name="Ferrante M."/>
            <person name="Fortunato A.E."/>
            <person name="Gloeckner G."/>
            <person name="Gruber A."/>
            <person name="Hipkin R."/>
            <person name="Janech M."/>
            <person name="Kroth P."/>
            <person name="Leese F."/>
            <person name="Lindquist E."/>
            <person name="Lyon B.R."/>
            <person name="Martin J."/>
            <person name="Mayer C."/>
            <person name="Parker M."/>
            <person name="Quesneville H."/>
            <person name="Raymond J."/>
            <person name="Uhlig C."/>
            <person name="Valentin K.U."/>
            <person name="Worden A.Z."/>
            <person name="Armbrust E.V."/>
            <person name="Bowler C."/>
            <person name="Green B."/>
            <person name="Moulton V."/>
            <person name="Van Oosterhout C."/>
            <person name="Grigoriev I."/>
        </authorList>
    </citation>
    <scope>NUCLEOTIDE SEQUENCE [LARGE SCALE GENOMIC DNA]</scope>
    <source>
        <strain evidence="5 6">CCMP1102</strain>
    </source>
</reference>
<dbReference type="GO" id="GO:0012505">
    <property type="term" value="C:endomembrane system"/>
    <property type="evidence" value="ECO:0007669"/>
    <property type="project" value="TreeGrafter"/>
</dbReference>
<dbReference type="Gene3D" id="3.10.120.10">
    <property type="entry name" value="Cytochrome b5-like heme/steroid binding domain"/>
    <property type="match status" value="1"/>
</dbReference>
<dbReference type="Pfam" id="PF00173">
    <property type="entry name" value="Cyt-b5"/>
    <property type="match status" value="1"/>
</dbReference>
<feature type="domain" description="Cytochrome b5 heme-binding" evidence="4">
    <location>
        <begin position="128"/>
        <end position="187"/>
    </location>
</feature>
<dbReference type="InParanoid" id="A0A1E7EIK0"/>
<evidence type="ECO:0000256" key="1">
    <source>
        <dbReference type="ARBA" id="ARBA00038357"/>
    </source>
</evidence>
<sequence length="205" mass="23962">MPVNLPINIPTIFGGLIVVFIGWLYLDGNDDRNRTRKRIEEEEQYNRYQLKRYKNAVLDYKEYWTLEELSQYDGTGKWKNESKSKSELELELESSSTDNDNYNDNNNNKSKSNDDNIDENDDYYYDEDDGPILFAADGMVFNVYKGRNFYGMGGEYHIFAGRDATRLLAKTKVDEETAFELTQKLNIAERAALAAWIYTFKSQRI</sequence>
<comment type="similarity">
    <text evidence="1">Belongs to the cytochrome b5 family. MAPR subfamily.</text>
</comment>
<keyword evidence="3" id="KW-0472">Membrane</keyword>
<dbReference type="GO" id="GO:0016020">
    <property type="term" value="C:membrane"/>
    <property type="evidence" value="ECO:0007669"/>
    <property type="project" value="TreeGrafter"/>
</dbReference>
<dbReference type="Proteomes" id="UP000095751">
    <property type="component" value="Unassembled WGS sequence"/>
</dbReference>
<feature type="transmembrane region" description="Helical" evidence="3">
    <location>
        <begin position="6"/>
        <end position="26"/>
    </location>
</feature>
<feature type="compositionally biased region" description="Low complexity" evidence="2">
    <location>
        <begin position="93"/>
        <end position="110"/>
    </location>
</feature>
<evidence type="ECO:0000259" key="4">
    <source>
        <dbReference type="Pfam" id="PF00173"/>
    </source>
</evidence>
<keyword evidence="3" id="KW-1133">Transmembrane helix</keyword>
<accession>A0A1E7EIK0</accession>
<dbReference type="EMBL" id="KV784523">
    <property type="protein sequence ID" value="OEU05706.1"/>
    <property type="molecule type" value="Genomic_DNA"/>
</dbReference>
<evidence type="ECO:0000256" key="2">
    <source>
        <dbReference type="SAM" id="MobiDB-lite"/>
    </source>
</evidence>
<evidence type="ECO:0000313" key="6">
    <source>
        <dbReference type="Proteomes" id="UP000095751"/>
    </source>
</evidence>
<evidence type="ECO:0000313" key="5">
    <source>
        <dbReference type="EMBL" id="OEU05706.1"/>
    </source>
</evidence>
<keyword evidence="3" id="KW-0812">Transmembrane</keyword>
<proteinExistence type="inferred from homology"/>
<dbReference type="PANTHER" id="PTHR10281:SF76">
    <property type="entry name" value="CALCUTTA CUP-RELATED"/>
    <property type="match status" value="1"/>
</dbReference>
<dbReference type="OrthoDB" id="547796at2759"/>
<protein>
    <recommendedName>
        <fullName evidence="4">Cytochrome b5 heme-binding domain-containing protein</fullName>
    </recommendedName>
</protein>
<dbReference type="SUPFAM" id="SSF55856">
    <property type="entry name" value="Cytochrome b5-like heme/steroid binding domain"/>
    <property type="match status" value="1"/>
</dbReference>
<dbReference type="KEGG" id="fcy:FRACYDRAFT_204699"/>
<keyword evidence="6" id="KW-1185">Reference proteome</keyword>
<dbReference type="InterPro" id="IPR036400">
    <property type="entry name" value="Cyt_B5-like_heme/steroid_sf"/>
</dbReference>
<organism evidence="5 6">
    <name type="scientific">Fragilariopsis cylindrus CCMP1102</name>
    <dbReference type="NCBI Taxonomy" id="635003"/>
    <lineage>
        <taxon>Eukaryota</taxon>
        <taxon>Sar</taxon>
        <taxon>Stramenopiles</taxon>
        <taxon>Ochrophyta</taxon>
        <taxon>Bacillariophyta</taxon>
        <taxon>Bacillariophyceae</taxon>
        <taxon>Bacillariophycidae</taxon>
        <taxon>Bacillariales</taxon>
        <taxon>Bacillariaceae</taxon>
        <taxon>Fragilariopsis</taxon>
    </lineage>
</organism>
<evidence type="ECO:0000256" key="3">
    <source>
        <dbReference type="SAM" id="Phobius"/>
    </source>
</evidence>
<gene>
    <name evidence="5" type="ORF">FRACYDRAFT_204699</name>
</gene>
<dbReference type="InterPro" id="IPR050577">
    <property type="entry name" value="MAPR/NEUFC/NENF-like"/>
</dbReference>
<name>A0A1E7EIK0_9STRA</name>
<dbReference type="AlphaFoldDB" id="A0A1E7EIK0"/>
<dbReference type="PANTHER" id="PTHR10281">
    <property type="entry name" value="MEMBRANE-ASSOCIATED PROGESTERONE RECEPTOR COMPONENT-RELATED"/>
    <property type="match status" value="1"/>
</dbReference>